<dbReference type="Proteomes" id="UP000192468">
    <property type="component" value="Unassembled WGS sequence"/>
</dbReference>
<organism evidence="1 2">
    <name type="scientific">Clostridium acidisoli DSM 12555</name>
    <dbReference type="NCBI Taxonomy" id="1121291"/>
    <lineage>
        <taxon>Bacteria</taxon>
        <taxon>Bacillati</taxon>
        <taxon>Bacillota</taxon>
        <taxon>Clostridia</taxon>
        <taxon>Eubacteriales</taxon>
        <taxon>Clostridiaceae</taxon>
        <taxon>Clostridium</taxon>
    </lineage>
</organism>
<dbReference type="Pfam" id="PF04519">
    <property type="entry name" value="Bactofilin"/>
    <property type="match status" value="1"/>
</dbReference>
<dbReference type="RefSeq" id="WP_084113420.1">
    <property type="nucleotide sequence ID" value="NZ_FWXH01000002.1"/>
</dbReference>
<evidence type="ECO:0000313" key="1">
    <source>
        <dbReference type="EMBL" id="SMC17013.1"/>
    </source>
</evidence>
<keyword evidence="2" id="KW-1185">Reference proteome</keyword>
<dbReference type="SUPFAM" id="SSF51161">
    <property type="entry name" value="Trimeric LpxA-like enzymes"/>
    <property type="match status" value="1"/>
</dbReference>
<dbReference type="InterPro" id="IPR011004">
    <property type="entry name" value="Trimer_LpxA-like_sf"/>
</dbReference>
<dbReference type="STRING" id="1121291.SAMN02745134_00207"/>
<accession>A0A1W1WZI7</accession>
<protein>
    <submittedName>
        <fullName evidence="1">Polymer-forming protein</fullName>
    </submittedName>
</protein>
<gene>
    <name evidence="1" type="ORF">SAMN02745134_00207</name>
</gene>
<name>A0A1W1WZI7_9CLOT</name>
<reference evidence="1 2" key="1">
    <citation type="submission" date="2017-04" db="EMBL/GenBank/DDBJ databases">
        <authorList>
            <person name="Afonso C.L."/>
            <person name="Miller P.J."/>
            <person name="Scott M.A."/>
            <person name="Spackman E."/>
            <person name="Goraichik I."/>
            <person name="Dimitrov K.M."/>
            <person name="Suarez D.L."/>
            <person name="Swayne D.E."/>
        </authorList>
    </citation>
    <scope>NUCLEOTIDE SEQUENCE [LARGE SCALE GENOMIC DNA]</scope>
    <source>
        <strain evidence="1 2">DSM 12555</strain>
    </source>
</reference>
<dbReference type="EMBL" id="FWXH01000002">
    <property type="protein sequence ID" value="SMC17013.1"/>
    <property type="molecule type" value="Genomic_DNA"/>
</dbReference>
<dbReference type="InterPro" id="IPR007607">
    <property type="entry name" value="BacA/B"/>
</dbReference>
<evidence type="ECO:0000313" key="2">
    <source>
        <dbReference type="Proteomes" id="UP000192468"/>
    </source>
</evidence>
<dbReference type="Gene3D" id="2.160.10.10">
    <property type="entry name" value="Hexapeptide repeat proteins"/>
    <property type="match status" value="1"/>
</dbReference>
<sequence length="290" mass="32482">MSSRDLFWYEDVVKEDFLLAHKTKTINQNMSISNDALKDVDSLVLTEAVKLKLLDRIKLQEIWLLENTTIEGDLILVEDFKARNNINYTGDINALNVYFGHNTSLNGNFEAKDKFEIGNSAIITGDIKCTELRIGENARVSGTITANEIYAGSNFYSDGNIKCTKFMTGENSKLMGKNTIDYLYSQNGLNINGGQFLELHTDDNFKSKNSMSGNKLIMDNCVIINGNIKAKDYIRVGDKSVINGDVYCENYLEFGPGTTFNGKKYSAKEKQLPPSSAKIRNQGPVHFAEF</sequence>
<proteinExistence type="predicted"/>
<dbReference type="AlphaFoldDB" id="A0A1W1WZI7"/>